<organism evidence="2 3">
    <name type="scientific">Franconibacter daqui</name>
    <dbReference type="NCBI Taxonomy" id="2047724"/>
    <lineage>
        <taxon>Bacteria</taxon>
        <taxon>Pseudomonadati</taxon>
        <taxon>Pseudomonadota</taxon>
        <taxon>Gammaproteobacteria</taxon>
        <taxon>Enterobacterales</taxon>
        <taxon>Enterobacteriaceae</taxon>
        <taxon>Franconibacter</taxon>
    </lineage>
</organism>
<keyword evidence="3" id="KW-1185">Reference proteome</keyword>
<name>A0ABV1PQ04_9ENTR</name>
<dbReference type="RefSeq" id="WP_254660419.1">
    <property type="nucleotide sequence ID" value="NZ_JBEHGX010000007.1"/>
</dbReference>
<feature type="transmembrane region" description="Helical" evidence="1">
    <location>
        <begin position="44"/>
        <end position="64"/>
    </location>
</feature>
<dbReference type="Proteomes" id="UP001447374">
    <property type="component" value="Unassembled WGS sequence"/>
</dbReference>
<reference evidence="2 3" key="1">
    <citation type="submission" date="2024-06" db="EMBL/GenBank/DDBJ databases">
        <title>Fanconibacter daqui strain Q02 whole shotgun sequencing project.</title>
        <authorList>
            <person name="Rodrigues J.W.A."/>
            <person name="Viana L.C."/>
            <person name="Vieira E.C."/>
            <person name="Souza F.O.L."/>
            <person name="Alegria O.C."/>
            <person name="Patroca S."/>
            <person name="Cruz A.C.R."/>
            <person name="Nunes A.R.C."/>
        </authorList>
    </citation>
    <scope>NUCLEOTIDE SEQUENCE [LARGE SCALE GENOMIC DNA]</scope>
    <source>
        <strain evidence="2 3">Q02</strain>
    </source>
</reference>
<gene>
    <name evidence="2" type="ORF">ABQG75_14130</name>
</gene>
<sequence>MSYTDRLQPFVSERPLPISGLSGNKKAMMNDPLSLKLSPGAIDMAKLLALLAMIIDHANTIFLSPSRPELFAFGRMAFPLFALIWALNLHRQPSRLQARANRLWLWSFITQPVFWLAFREIHYGYALNILFVFAGVTQLFAWAYRYQQRGVAAGTVLLCLLVWPLNFASYGPQGIILTLSLAVLFSPELQRWRALGLTGAVVALLMLNGMYRVAQQPLDTLTYYILPTLVLPFAGLYLAARLRPEGSPRFLPRQFFYYAYAGHLLIYGVLLTILEKA</sequence>
<feature type="transmembrane region" description="Helical" evidence="1">
    <location>
        <begin position="255"/>
        <end position="274"/>
    </location>
</feature>
<feature type="transmembrane region" description="Helical" evidence="1">
    <location>
        <begin position="101"/>
        <end position="118"/>
    </location>
</feature>
<feature type="transmembrane region" description="Helical" evidence="1">
    <location>
        <begin position="124"/>
        <end position="144"/>
    </location>
</feature>
<protein>
    <submittedName>
        <fullName evidence="2">TraX family protein</fullName>
    </submittedName>
</protein>
<comment type="caution">
    <text evidence="2">The sequence shown here is derived from an EMBL/GenBank/DDBJ whole genome shotgun (WGS) entry which is preliminary data.</text>
</comment>
<feature type="transmembrane region" description="Helical" evidence="1">
    <location>
        <begin position="221"/>
        <end position="240"/>
    </location>
</feature>
<feature type="transmembrane region" description="Helical" evidence="1">
    <location>
        <begin position="151"/>
        <end position="171"/>
    </location>
</feature>
<dbReference type="EMBL" id="JBEHGX010000007">
    <property type="protein sequence ID" value="MER0126876.1"/>
    <property type="molecule type" value="Genomic_DNA"/>
</dbReference>
<dbReference type="Pfam" id="PF05857">
    <property type="entry name" value="TraX"/>
    <property type="match status" value="1"/>
</dbReference>
<feature type="transmembrane region" description="Helical" evidence="1">
    <location>
        <begin position="70"/>
        <end position="89"/>
    </location>
</feature>
<keyword evidence="1" id="KW-0812">Transmembrane</keyword>
<accession>A0ABV1PQ04</accession>
<evidence type="ECO:0000313" key="3">
    <source>
        <dbReference type="Proteomes" id="UP001447374"/>
    </source>
</evidence>
<dbReference type="InterPro" id="IPR008875">
    <property type="entry name" value="TraX"/>
</dbReference>
<keyword evidence="1" id="KW-0472">Membrane</keyword>
<keyword evidence="1" id="KW-1133">Transmembrane helix</keyword>
<proteinExistence type="predicted"/>
<evidence type="ECO:0000313" key="2">
    <source>
        <dbReference type="EMBL" id="MER0126876.1"/>
    </source>
</evidence>
<evidence type="ECO:0000256" key="1">
    <source>
        <dbReference type="SAM" id="Phobius"/>
    </source>
</evidence>
<feature type="transmembrane region" description="Helical" evidence="1">
    <location>
        <begin position="191"/>
        <end position="209"/>
    </location>
</feature>